<accession>A0A9X2JMJ3</accession>
<dbReference type="Proteomes" id="UP001139006">
    <property type="component" value="Unassembled WGS sequence"/>
</dbReference>
<dbReference type="EMBL" id="JAIULA010000031">
    <property type="protein sequence ID" value="MCP0887954.1"/>
    <property type="molecule type" value="Genomic_DNA"/>
</dbReference>
<dbReference type="GO" id="GO:0004803">
    <property type="term" value="F:transposase activity"/>
    <property type="evidence" value="ECO:0007669"/>
    <property type="project" value="TreeGrafter"/>
</dbReference>
<evidence type="ECO:0000313" key="2">
    <source>
        <dbReference type="Proteomes" id="UP001139006"/>
    </source>
</evidence>
<dbReference type="GO" id="GO:0032196">
    <property type="term" value="P:transposition"/>
    <property type="evidence" value="ECO:0007669"/>
    <property type="project" value="TreeGrafter"/>
</dbReference>
<gene>
    <name evidence="1" type="ORF">LB941_11490</name>
</gene>
<evidence type="ECO:0000313" key="1">
    <source>
        <dbReference type="EMBL" id="MCP0887954.1"/>
    </source>
</evidence>
<dbReference type="GO" id="GO:0005829">
    <property type="term" value="C:cytosol"/>
    <property type="evidence" value="ECO:0007669"/>
    <property type="project" value="TreeGrafter"/>
</dbReference>
<keyword evidence="2" id="KW-1185">Reference proteome</keyword>
<dbReference type="InterPro" id="IPR051917">
    <property type="entry name" value="Transposase-Integrase"/>
</dbReference>
<reference evidence="1 2" key="1">
    <citation type="journal article" date="2023" name="Int. J. Syst. Evol. Microbiol.">
        <title>Ligilactobacillus ubinensis sp. nov., a novel species isolated from the wild ferment of a durian fruit (Durio zibethinus).</title>
        <authorList>
            <person name="Heng Y.C."/>
            <person name="Menon N."/>
            <person name="Chen B."/>
            <person name="Loo B.Z.L."/>
            <person name="Wong G.W.J."/>
            <person name="Lim A.C.H."/>
            <person name="Silvaraju S."/>
            <person name="Kittelmann S."/>
        </authorList>
    </citation>
    <scope>NUCLEOTIDE SEQUENCE [LARGE SCALE GENOMIC DNA]</scope>
    <source>
        <strain evidence="1 2">WILCCON 0076</strain>
    </source>
</reference>
<dbReference type="AlphaFoldDB" id="A0A9X2JMJ3"/>
<evidence type="ECO:0008006" key="3">
    <source>
        <dbReference type="Google" id="ProtNLM"/>
    </source>
</evidence>
<dbReference type="PANTHER" id="PTHR10948:SF23">
    <property type="entry name" value="TRANSPOSASE INSI FOR INSERTION SEQUENCE ELEMENT IS30A-RELATED"/>
    <property type="match status" value="1"/>
</dbReference>
<proteinExistence type="predicted"/>
<organism evidence="1 2">
    <name type="scientific">Ligilactobacillus ubinensis</name>
    <dbReference type="NCBI Taxonomy" id="2876789"/>
    <lineage>
        <taxon>Bacteria</taxon>
        <taxon>Bacillati</taxon>
        <taxon>Bacillota</taxon>
        <taxon>Bacilli</taxon>
        <taxon>Lactobacillales</taxon>
        <taxon>Lactobacillaceae</taxon>
        <taxon>Ligilactobacillus</taxon>
    </lineage>
</organism>
<dbReference type="PANTHER" id="PTHR10948">
    <property type="entry name" value="TRANSPOSASE"/>
    <property type="match status" value="1"/>
</dbReference>
<name>A0A9X2JMJ3_9LACO</name>
<protein>
    <recommendedName>
        <fullName evidence="3">Transposase</fullName>
    </recommendedName>
</protein>
<comment type="caution">
    <text evidence="1">The sequence shown here is derived from an EMBL/GenBank/DDBJ whole genome shotgun (WGS) entry which is preliminary data.</text>
</comment>
<sequence length="191" mass="22284">MSHYQRLTINHREIILESLVQSKTIREIARKLNGIRIKISENIHLIKHRMIINFPKVGVDIKQGLLKIHPCFKQIKHLFLDCQWLPEEIAQRLLLETGETIIRFINIYRGVYADPFDKQGLSQGYRGAIRKLRHRDNTRHNKSYVEKQGKIPITNTIHERPEAANKKAELCHWEADTVTGKIGQSCLVTFC</sequence>